<dbReference type="EMBL" id="FOSN01000004">
    <property type="protein sequence ID" value="SFK21920.1"/>
    <property type="molecule type" value="Genomic_DNA"/>
</dbReference>
<keyword evidence="1" id="KW-0812">Transmembrane</keyword>
<name>A0A1I3XQW1_9HYPH</name>
<evidence type="ECO:0000313" key="2">
    <source>
        <dbReference type="EMBL" id="SFK21920.1"/>
    </source>
</evidence>
<dbReference type="STRING" id="1612308.SAMN05444581_10418"/>
<gene>
    <name evidence="2" type="ORF">SAMN05444581_10418</name>
</gene>
<sequence>MNIYEEYRRPVLLFILITIGFIVWLKCKLLLIVSGSSNEKQRAEAIEEVAILYLQRLRKQKPRLPLEFWIVEGHVKDKRKLNRQSTPTKFWIFNNIRELMEHLEEDIRLPIRLDPIKKSEGAKQIYIFSMADYKRIQSIKYSPFLVQEYERASGLPSFIADSRSPELRRQAVTGPRISGRGRDADLHLSH</sequence>
<keyword evidence="1" id="KW-0472">Membrane</keyword>
<evidence type="ECO:0000256" key="1">
    <source>
        <dbReference type="SAM" id="Phobius"/>
    </source>
</evidence>
<protein>
    <submittedName>
        <fullName evidence="2">Uncharacterized protein</fullName>
    </submittedName>
</protein>
<keyword evidence="3" id="KW-1185">Reference proteome</keyword>
<keyword evidence="1" id="KW-1133">Transmembrane helix</keyword>
<reference evidence="2 3" key="1">
    <citation type="submission" date="2016-10" db="EMBL/GenBank/DDBJ databases">
        <authorList>
            <person name="de Groot N.N."/>
        </authorList>
    </citation>
    <scope>NUCLEOTIDE SEQUENCE [LARGE SCALE GENOMIC DNA]</scope>
    <source>
        <strain evidence="2 3">NE2</strain>
    </source>
</reference>
<proteinExistence type="predicted"/>
<evidence type="ECO:0000313" key="3">
    <source>
        <dbReference type="Proteomes" id="UP000198755"/>
    </source>
</evidence>
<accession>A0A1I3XQW1</accession>
<dbReference type="Proteomes" id="UP000198755">
    <property type="component" value="Unassembled WGS sequence"/>
</dbReference>
<dbReference type="RefSeq" id="WP_139223528.1">
    <property type="nucleotide sequence ID" value="NZ_FOSN01000004.1"/>
</dbReference>
<dbReference type="AlphaFoldDB" id="A0A1I3XQW1"/>
<organism evidence="2 3">
    <name type="scientific">Methylocapsa palsarum</name>
    <dbReference type="NCBI Taxonomy" id="1612308"/>
    <lineage>
        <taxon>Bacteria</taxon>
        <taxon>Pseudomonadati</taxon>
        <taxon>Pseudomonadota</taxon>
        <taxon>Alphaproteobacteria</taxon>
        <taxon>Hyphomicrobiales</taxon>
        <taxon>Beijerinckiaceae</taxon>
        <taxon>Methylocapsa</taxon>
    </lineage>
</organism>
<feature type="transmembrane region" description="Helical" evidence="1">
    <location>
        <begin position="12"/>
        <end position="33"/>
    </location>
</feature>